<protein>
    <submittedName>
        <fullName evidence="2">Uncharacterized protein</fullName>
    </submittedName>
</protein>
<proteinExistence type="predicted"/>
<gene>
    <name evidence="2" type="ORF">ABA31_29080</name>
</gene>
<accession>A0AA87UYS2</accession>
<organism evidence="2 3">
    <name type="scientific">Agrococcus baldri</name>
    <dbReference type="NCBI Taxonomy" id="153730"/>
    <lineage>
        <taxon>Bacteria</taxon>
        <taxon>Bacillati</taxon>
        <taxon>Actinomycetota</taxon>
        <taxon>Actinomycetes</taxon>
        <taxon>Micrococcales</taxon>
        <taxon>Microbacteriaceae</taxon>
        <taxon>Agrococcus</taxon>
    </lineage>
</organism>
<dbReference type="Proteomes" id="UP000321749">
    <property type="component" value="Unassembled WGS sequence"/>
</dbReference>
<feature type="transmembrane region" description="Helical" evidence="1">
    <location>
        <begin position="74"/>
        <end position="97"/>
    </location>
</feature>
<evidence type="ECO:0000313" key="2">
    <source>
        <dbReference type="EMBL" id="GEK81557.1"/>
    </source>
</evidence>
<keyword evidence="3" id="KW-1185">Reference proteome</keyword>
<evidence type="ECO:0000256" key="1">
    <source>
        <dbReference type="SAM" id="Phobius"/>
    </source>
</evidence>
<dbReference type="RefSeq" id="WP_146797352.1">
    <property type="nucleotide sequence ID" value="NZ_BJUU01000031.1"/>
</dbReference>
<sequence>MPPRTPRAATGAARTGLIADGVFKALLGLAYLLGTLPLGGFLGVAPWLLLVTGALMIAVGIAEIFAAGRRSGRLMVAALIAFDSSWVLATVAAVLLWQGGWSGAGELWLGAQAVLAAALIALVVSGVGRTEPERVDRPRPRLR</sequence>
<evidence type="ECO:0000313" key="3">
    <source>
        <dbReference type="Proteomes" id="UP000321749"/>
    </source>
</evidence>
<feature type="transmembrane region" description="Helical" evidence="1">
    <location>
        <begin position="47"/>
        <end position="67"/>
    </location>
</feature>
<keyword evidence="1" id="KW-1133">Transmembrane helix</keyword>
<dbReference type="AlphaFoldDB" id="A0AA87UYS2"/>
<keyword evidence="1" id="KW-0472">Membrane</keyword>
<keyword evidence="1" id="KW-0812">Transmembrane</keyword>
<reference evidence="2 3" key="1">
    <citation type="submission" date="2019-07" db="EMBL/GenBank/DDBJ databases">
        <title>Whole genome shotgun sequence of Agrococcus baldri NBRC 103055.</title>
        <authorList>
            <person name="Hosoyama A."/>
            <person name="Uohara A."/>
            <person name="Ohji S."/>
            <person name="Ichikawa N."/>
        </authorList>
    </citation>
    <scope>NUCLEOTIDE SEQUENCE [LARGE SCALE GENOMIC DNA]</scope>
    <source>
        <strain evidence="2 3">NBRC 103055</strain>
    </source>
</reference>
<name>A0AA87UYS2_9MICO</name>
<dbReference type="EMBL" id="BJUU01000031">
    <property type="protein sequence ID" value="GEK81557.1"/>
    <property type="molecule type" value="Genomic_DNA"/>
</dbReference>
<feature type="transmembrane region" description="Helical" evidence="1">
    <location>
        <begin position="109"/>
        <end position="128"/>
    </location>
</feature>
<comment type="caution">
    <text evidence="2">The sequence shown here is derived from an EMBL/GenBank/DDBJ whole genome shotgun (WGS) entry which is preliminary data.</text>
</comment>
<feature type="transmembrane region" description="Helical" evidence="1">
    <location>
        <begin position="21"/>
        <end position="41"/>
    </location>
</feature>